<dbReference type="PANTHER" id="PTHR33495">
    <property type="entry name" value="ANTI-SIGMA FACTOR ANTAGONIST TM_1081-RELATED-RELATED"/>
    <property type="match status" value="1"/>
</dbReference>
<accession>A0ABN3JZP1</accession>
<feature type="domain" description="STAS" evidence="4">
    <location>
        <begin position="56"/>
        <end position="165"/>
    </location>
</feature>
<name>A0ABN3JZP1_9ACTN</name>
<dbReference type="PANTHER" id="PTHR33495:SF2">
    <property type="entry name" value="ANTI-SIGMA FACTOR ANTAGONIST TM_1081-RELATED"/>
    <property type="match status" value="1"/>
</dbReference>
<evidence type="ECO:0000259" key="4">
    <source>
        <dbReference type="PROSITE" id="PS50801"/>
    </source>
</evidence>
<dbReference type="InterPro" id="IPR002645">
    <property type="entry name" value="STAS_dom"/>
</dbReference>
<evidence type="ECO:0000313" key="5">
    <source>
        <dbReference type="EMBL" id="GAA2445178.1"/>
    </source>
</evidence>
<dbReference type="EMBL" id="BAAARW010000028">
    <property type="protein sequence ID" value="GAA2445178.1"/>
    <property type="molecule type" value="Genomic_DNA"/>
</dbReference>
<sequence length="174" mass="18519">MRFGGDMMTDDGRTTGRGAGRAAPRHLRRSPDLRCRAGWPRTLRDCGGPGGEPPLEVEAVRTAGDTVLAEVRGEIDLQTADLLRARLIELHSAGHRHLVVDFGAVPFCDAAGLGALVAVHNRVAESGGEVRLTRVRPAQRRLLRLTGLHRVFGMYDDPAVAMAAGATPTAAPST</sequence>
<dbReference type="PROSITE" id="PS50801">
    <property type="entry name" value="STAS"/>
    <property type="match status" value="1"/>
</dbReference>
<evidence type="ECO:0000313" key="6">
    <source>
        <dbReference type="Proteomes" id="UP001501231"/>
    </source>
</evidence>
<organism evidence="5 6">
    <name type="scientific">Actinomadura vinacea</name>
    <dbReference type="NCBI Taxonomy" id="115336"/>
    <lineage>
        <taxon>Bacteria</taxon>
        <taxon>Bacillati</taxon>
        <taxon>Actinomycetota</taxon>
        <taxon>Actinomycetes</taxon>
        <taxon>Streptosporangiales</taxon>
        <taxon>Thermomonosporaceae</taxon>
        <taxon>Actinomadura</taxon>
    </lineage>
</organism>
<comment type="similarity">
    <text evidence="1 2">Belongs to the anti-sigma-factor antagonist family.</text>
</comment>
<gene>
    <name evidence="5" type="ORF">GCM10010191_72480</name>
</gene>
<evidence type="ECO:0000256" key="3">
    <source>
        <dbReference type="SAM" id="MobiDB-lite"/>
    </source>
</evidence>
<dbReference type="Proteomes" id="UP001501231">
    <property type="component" value="Unassembled WGS sequence"/>
</dbReference>
<evidence type="ECO:0000256" key="2">
    <source>
        <dbReference type="RuleBase" id="RU003749"/>
    </source>
</evidence>
<comment type="caution">
    <text evidence="5">The sequence shown here is derived from an EMBL/GenBank/DDBJ whole genome shotgun (WGS) entry which is preliminary data.</text>
</comment>
<reference evidence="5 6" key="1">
    <citation type="journal article" date="2019" name="Int. J. Syst. Evol. Microbiol.">
        <title>The Global Catalogue of Microorganisms (GCM) 10K type strain sequencing project: providing services to taxonomists for standard genome sequencing and annotation.</title>
        <authorList>
            <consortium name="The Broad Institute Genomics Platform"/>
            <consortium name="The Broad Institute Genome Sequencing Center for Infectious Disease"/>
            <person name="Wu L."/>
            <person name="Ma J."/>
        </authorList>
    </citation>
    <scope>NUCLEOTIDE SEQUENCE [LARGE SCALE GENOMIC DNA]</scope>
    <source>
        <strain evidence="5 6">JCM 3325</strain>
    </source>
</reference>
<evidence type="ECO:0000256" key="1">
    <source>
        <dbReference type="ARBA" id="ARBA00009013"/>
    </source>
</evidence>
<dbReference type="Pfam" id="PF01740">
    <property type="entry name" value="STAS"/>
    <property type="match status" value="1"/>
</dbReference>
<feature type="region of interest" description="Disordered" evidence="3">
    <location>
        <begin position="1"/>
        <end position="28"/>
    </location>
</feature>
<dbReference type="NCBIfam" id="TIGR00377">
    <property type="entry name" value="ant_ant_sig"/>
    <property type="match status" value="1"/>
</dbReference>
<dbReference type="InterPro" id="IPR036513">
    <property type="entry name" value="STAS_dom_sf"/>
</dbReference>
<dbReference type="Gene3D" id="3.30.750.24">
    <property type="entry name" value="STAS domain"/>
    <property type="match status" value="1"/>
</dbReference>
<dbReference type="SUPFAM" id="SSF52091">
    <property type="entry name" value="SpoIIaa-like"/>
    <property type="match status" value="1"/>
</dbReference>
<dbReference type="InterPro" id="IPR003658">
    <property type="entry name" value="Anti-sigma_ant"/>
</dbReference>
<keyword evidence="6" id="KW-1185">Reference proteome</keyword>
<dbReference type="CDD" id="cd07043">
    <property type="entry name" value="STAS_anti-anti-sigma_factors"/>
    <property type="match status" value="1"/>
</dbReference>
<proteinExistence type="inferred from homology"/>
<protein>
    <recommendedName>
        <fullName evidence="2">Anti-sigma factor antagonist</fullName>
    </recommendedName>
</protein>